<evidence type="ECO:0000256" key="2">
    <source>
        <dbReference type="PROSITE-ProRule" id="PRU00708"/>
    </source>
</evidence>
<dbReference type="PANTHER" id="PTHR47926">
    <property type="entry name" value="PENTATRICOPEPTIDE REPEAT-CONTAINING PROTEIN"/>
    <property type="match status" value="1"/>
</dbReference>
<dbReference type="GO" id="GO:0009451">
    <property type="term" value="P:RNA modification"/>
    <property type="evidence" value="ECO:0007669"/>
    <property type="project" value="InterPro"/>
</dbReference>
<proteinExistence type="predicted"/>
<dbReference type="AlphaFoldDB" id="A0A6A3CRI2"/>
<dbReference type="GO" id="GO:0003723">
    <property type="term" value="F:RNA binding"/>
    <property type="evidence" value="ECO:0007669"/>
    <property type="project" value="InterPro"/>
</dbReference>
<sequence>MPRLSPNCRLPLTAAATMFSREAYNPLFYIQKATNAHIPSSTESSSSFSDACKLFDEMYDLGVVSATSIIGTFSKKQQHKEAIYLFTRMLSNNIRPTEFTFGTVMHSSSLLKDLNIGKQLHACTIKMGLNSNVFVGSASLDLYSKLSTIEEANRVFEDTRQPNVVSYTTLISGYLKNERFEDALWLFKVMPERNVVSWNAMISGFSQTGFNEEAVNLFIQIVVTGFRPGTKY</sequence>
<dbReference type="Pfam" id="PF01535">
    <property type="entry name" value="PPR"/>
    <property type="match status" value="1"/>
</dbReference>
<accession>A0A6A3CRI2</accession>
<feature type="repeat" description="PPR" evidence="2">
    <location>
        <begin position="62"/>
        <end position="96"/>
    </location>
</feature>
<evidence type="ECO:0000313" key="4">
    <source>
        <dbReference type="Proteomes" id="UP000436088"/>
    </source>
</evidence>
<keyword evidence="1" id="KW-0677">Repeat</keyword>
<dbReference type="InterPro" id="IPR046960">
    <property type="entry name" value="PPR_At4g14850-like_plant"/>
</dbReference>
<dbReference type="PROSITE" id="PS51375">
    <property type="entry name" value="PPR"/>
    <property type="match status" value="2"/>
</dbReference>
<dbReference type="Pfam" id="PF13041">
    <property type="entry name" value="PPR_2"/>
    <property type="match status" value="2"/>
</dbReference>
<protein>
    <submittedName>
        <fullName evidence="3">Pentatricopeptide repeat-containing protein</fullName>
    </submittedName>
</protein>
<gene>
    <name evidence="3" type="ORF">F3Y22_tig00002840pilonHSYRG00019</name>
</gene>
<dbReference type="EMBL" id="VEPZ02000196">
    <property type="protein sequence ID" value="KAE8731044.1"/>
    <property type="molecule type" value="Genomic_DNA"/>
</dbReference>
<organism evidence="3 4">
    <name type="scientific">Hibiscus syriacus</name>
    <name type="common">Rose of Sharon</name>
    <dbReference type="NCBI Taxonomy" id="106335"/>
    <lineage>
        <taxon>Eukaryota</taxon>
        <taxon>Viridiplantae</taxon>
        <taxon>Streptophyta</taxon>
        <taxon>Embryophyta</taxon>
        <taxon>Tracheophyta</taxon>
        <taxon>Spermatophyta</taxon>
        <taxon>Magnoliopsida</taxon>
        <taxon>eudicotyledons</taxon>
        <taxon>Gunneridae</taxon>
        <taxon>Pentapetalae</taxon>
        <taxon>rosids</taxon>
        <taxon>malvids</taxon>
        <taxon>Malvales</taxon>
        <taxon>Malvaceae</taxon>
        <taxon>Malvoideae</taxon>
        <taxon>Hibiscus</taxon>
    </lineage>
</organism>
<evidence type="ECO:0000256" key="1">
    <source>
        <dbReference type="ARBA" id="ARBA00022737"/>
    </source>
</evidence>
<dbReference type="NCBIfam" id="TIGR00756">
    <property type="entry name" value="PPR"/>
    <property type="match status" value="2"/>
</dbReference>
<name>A0A6A3CRI2_HIBSY</name>
<evidence type="ECO:0000313" key="3">
    <source>
        <dbReference type="EMBL" id="KAE8731044.1"/>
    </source>
</evidence>
<comment type="caution">
    <text evidence="3">The sequence shown here is derived from an EMBL/GenBank/DDBJ whole genome shotgun (WGS) entry which is preliminary data.</text>
</comment>
<keyword evidence="4" id="KW-1185">Reference proteome</keyword>
<dbReference type="Gene3D" id="1.25.40.10">
    <property type="entry name" value="Tetratricopeptide repeat domain"/>
    <property type="match status" value="2"/>
</dbReference>
<dbReference type="Proteomes" id="UP000436088">
    <property type="component" value="Unassembled WGS sequence"/>
</dbReference>
<feature type="repeat" description="PPR" evidence="2">
    <location>
        <begin position="163"/>
        <end position="197"/>
    </location>
</feature>
<dbReference type="InterPro" id="IPR002885">
    <property type="entry name" value="PPR_rpt"/>
</dbReference>
<dbReference type="PANTHER" id="PTHR47926:SF357">
    <property type="entry name" value="PENTATRICOPEPTIDE REPEAT-CONTAINING PROTEIN"/>
    <property type="match status" value="1"/>
</dbReference>
<reference evidence="3" key="1">
    <citation type="submission" date="2019-09" db="EMBL/GenBank/DDBJ databases">
        <title>Draft genome information of white flower Hibiscus syriacus.</title>
        <authorList>
            <person name="Kim Y.-M."/>
        </authorList>
    </citation>
    <scope>NUCLEOTIDE SEQUENCE [LARGE SCALE GENOMIC DNA]</scope>
    <source>
        <strain evidence="3">YM2019G1</strain>
    </source>
</reference>
<dbReference type="InterPro" id="IPR011990">
    <property type="entry name" value="TPR-like_helical_dom_sf"/>
</dbReference>